<evidence type="ECO:0000256" key="1">
    <source>
        <dbReference type="SAM" id="MobiDB-lite"/>
    </source>
</evidence>
<feature type="compositionally biased region" description="Polar residues" evidence="1">
    <location>
        <begin position="301"/>
        <end position="314"/>
    </location>
</feature>
<keyword evidence="2" id="KW-1133">Transmembrane helix</keyword>
<feature type="signal peptide" evidence="3">
    <location>
        <begin position="1"/>
        <end position="30"/>
    </location>
</feature>
<feature type="transmembrane region" description="Helical" evidence="2">
    <location>
        <begin position="201"/>
        <end position="223"/>
    </location>
</feature>
<organism evidence="4 5">
    <name type="scientific">Pelobates cultripes</name>
    <name type="common">Western spadefoot toad</name>
    <dbReference type="NCBI Taxonomy" id="61616"/>
    <lineage>
        <taxon>Eukaryota</taxon>
        <taxon>Metazoa</taxon>
        <taxon>Chordata</taxon>
        <taxon>Craniata</taxon>
        <taxon>Vertebrata</taxon>
        <taxon>Euteleostomi</taxon>
        <taxon>Amphibia</taxon>
        <taxon>Batrachia</taxon>
        <taxon>Anura</taxon>
        <taxon>Pelobatoidea</taxon>
        <taxon>Pelobatidae</taxon>
        <taxon>Pelobates</taxon>
    </lineage>
</organism>
<dbReference type="Proteomes" id="UP001295444">
    <property type="component" value="Chromosome 10"/>
</dbReference>
<accession>A0AAD1T4I9</accession>
<evidence type="ECO:0000256" key="3">
    <source>
        <dbReference type="SAM" id="SignalP"/>
    </source>
</evidence>
<feature type="chain" id="PRO_5041969286" evidence="3">
    <location>
        <begin position="31"/>
        <end position="314"/>
    </location>
</feature>
<dbReference type="AlphaFoldDB" id="A0AAD1T4I9"/>
<name>A0AAD1T4I9_PELCU</name>
<evidence type="ECO:0000256" key="2">
    <source>
        <dbReference type="SAM" id="Phobius"/>
    </source>
</evidence>
<feature type="region of interest" description="Disordered" evidence="1">
    <location>
        <begin position="270"/>
        <end position="314"/>
    </location>
</feature>
<keyword evidence="2" id="KW-0472">Membrane</keyword>
<proteinExistence type="predicted"/>
<keyword evidence="3" id="KW-0732">Signal</keyword>
<evidence type="ECO:0000313" key="5">
    <source>
        <dbReference type="Proteomes" id="UP001295444"/>
    </source>
</evidence>
<gene>
    <name evidence="4" type="ORF">PECUL_23A042076</name>
</gene>
<feature type="compositionally biased region" description="Basic and acidic residues" evidence="1">
    <location>
        <begin position="284"/>
        <end position="300"/>
    </location>
</feature>
<reference evidence="4" key="1">
    <citation type="submission" date="2022-03" db="EMBL/GenBank/DDBJ databases">
        <authorList>
            <person name="Alioto T."/>
            <person name="Alioto T."/>
            <person name="Gomez Garrido J."/>
        </authorList>
    </citation>
    <scope>NUCLEOTIDE SEQUENCE</scope>
</reference>
<dbReference type="EMBL" id="OW240921">
    <property type="protein sequence ID" value="CAH2319109.1"/>
    <property type="molecule type" value="Genomic_DNA"/>
</dbReference>
<sequence length="314" mass="35047">MKEGSKLCRMLVCHLFILYMLGCNTKVTFAVLTSQPIKMNGMENVSKNGEDTNAVHSELVKGYSDLRNVSAGDVQMSSNSTTLPGHLIVNETLHFVLCNTSCPDSISDGNHITERLRANITNRINVSGENIGPLIASSPHDWSSLENMTDVNASSSTVNKAGISNQLSHNSTYHALYYTFFGEDSEPTEFNFRKTIASHKLLAMFLGMAGVLAALLVLVYCIYSRQHKEDMFSHHRLYGEGFEDPVLHLDTPVDHFDFFSFKDTEITPTPTPLHKPQNSVINEPKQDNTFDVPKETHSNDNSHQNFQMSSLNIM</sequence>
<keyword evidence="2" id="KW-0812">Transmembrane</keyword>
<protein>
    <submittedName>
        <fullName evidence="4">Golgi-associated olfactory signaling regulator</fullName>
    </submittedName>
</protein>
<keyword evidence="5" id="KW-1185">Reference proteome</keyword>
<evidence type="ECO:0000313" key="4">
    <source>
        <dbReference type="EMBL" id="CAH2319109.1"/>
    </source>
</evidence>